<keyword evidence="2" id="KW-1185">Reference proteome</keyword>
<reference evidence="1" key="2">
    <citation type="submission" date="2025-09" db="UniProtKB">
        <authorList>
            <consortium name="Ensembl"/>
        </authorList>
    </citation>
    <scope>IDENTIFICATION</scope>
</reference>
<dbReference type="InterPro" id="IPR027417">
    <property type="entry name" value="P-loop_NTPase"/>
</dbReference>
<dbReference type="PROSITE" id="PS50096">
    <property type="entry name" value="IQ"/>
    <property type="match status" value="1"/>
</dbReference>
<evidence type="ECO:0000313" key="1">
    <source>
        <dbReference type="Ensembl" id="ENSPTXP00000018907.1"/>
    </source>
</evidence>
<dbReference type="OMA" id="YFRNSIC"/>
<dbReference type="Pfam" id="PF00612">
    <property type="entry name" value="IQ"/>
    <property type="match status" value="2"/>
</dbReference>
<dbReference type="SUPFAM" id="SSF52540">
    <property type="entry name" value="P-loop containing nucleoside triphosphate hydrolases"/>
    <property type="match status" value="1"/>
</dbReference>
<dbReference type="AlphaFoldDB" id="A0A670Z4C3"/>
<dbReference type="GeneTree" id="ENSGT00940000174613"/>
<dbReference type="Gene3D" id="1.20.5.190">
    <property type="match status" value="1"/>
</dbReference>
<evidence type="ECO:0000313" key="2">
    <source>
        <dbReference type="Proteomes" id="UP000472273"/>
    </source>
</evidence>
<sequence>MATLARLQQRLPSFKEEYFSRNRCVDEYRKTEYYAAVKIQSWFRGCKVRAYIRYLNKMMVFIQKWWRGYQG</sequence>
<dbReference type="Ensembl" id="ENSPTXT00000019481.1">
    <property type="protein sequence ID" value="ENSPTXP00000018907.1"/>
    <property type="gene ID" value="ENSPTXG00000013040.1"/>
</dbReference>
<reference evidence="1" key="1">
    <citation type="submission" date="2025-08" db="UniProtKB">
        <authorList>
            <consortium name="Ensembl"/>
        </authorList>
    </citation>
    <scope>IDENTIFICATION</scope>
</reference>
<protein>
    <submittedName>
        <fullName evidence="1">Uncharacterized protein</fullName>
    </submittedName>
</protein>
<dbReference type="Proteomes" id="UP000472273">
    <property type="component" value="Unplaced"/>
</dbReference>
<accession>A0A670Z4C3</accession>
<dbReference type="InterPro" id="IPR000048">
    <property type="entry name" value="IQ_motif_EF-hand-BS"/>
</dbReference>
<organism evidence="1 2">
    <name type="scientific">Pseudonaja textilis</name>
    <name type="common">Eastern brown snake</name>
    <dbReference type="NCBI Taxonomy" id="8673"/>
    <lineage>
        <taxon>Eukaryota</taxon>
        <taxon>Metazoa</taxon>
        <taxon>Chordata</taxon>
        <taxon>Craniata</taxon>
        <taxon>Vertebrata</taxon>
        <taxon>Euteleostomi</taxon>
        <taxon>Lepidosauria</taxon>
        <taxon>Squamata</taxon>
        <taxon>Bifurcata</taxon>
        <taxon>Unidentata</taxon>
        <taxon>Episquamata</taxon>
        <taxon>Toxicofera</taxon>
        <taxon>Serpentes</taxon>
        <taxon>Colubroidea</taxon>
        <taxon>Elapidae</taxon>
        <taxon>Hydrophiinae</taxon>
        <taxon>Pseudonaja</taxon>
    </lineage>
</organism>
<proteinExistence type="predicted"/>
<name>A0A670Z4C3_PSETE</name>